<dbReference type="PANTHER" id="PTHR28221">
    <property type="entry name" value="RNA POLYMERASE I-SPECIFIC TRANSCRIPTION INITIATION FACTOR RRN6"/>
    <property type="match status" value="1"/>
</dbReference>
<dbReference type="AlphaFoldDB" id="C5DHV0"/>
<feature type="region of interest" description="Disordered" evidence="1">
    <location>
        <begin position="799"/>
        <end position="900"/>
    </location>
</feature>
<evidence type="ECO:0000313" key="4">
    <source>
        <dbReference type="EMBL" id="CAR23361.1"/>
    </source>
</evidence>
<dbReference type="STRING" id="559295.C5DHV0"/>
<dbReference type="InterPro" id="IPR048535">
    <property type="entry name" value="RRN6_beta-prop"/>
</dbReference>
<dbReference type="GO" id="GO:0001179">
    <property type="term" value="F:RNA polymerase I general transcription initiation factor binding"/>
    <property type="evidence" value="ECO:0007669"/>
    <property type="project" value="TreeGrafter"/>
</dbReference>
<feature type="compositionally biased region" description="Polar residues" evidence="1">
    <location>
        <begin position="799"/>
        <end position="815"/>
    </location>
</feature>
<feature type="domain" description="RRN6 beta-propeller" evidence="2">
    <location>
        <begin position="196"/>
        <end position="516"/>
    </location>
</feature>
<dbReference type="FunCoup" id="C5DHV0">
    <property type="interactions" value="29"/>
</dbReference>
<dbReference type="InParanoid" id="C5DHV0"/>
<reference evidence="4 5" key="1">
    <citation type="journal article" date="2009" name="Genome Res.">
        <title>Comparative genomics of protoploid Saccharomycetaceae.</title>
        <authorList>
            <consortium name="The Genolevures Consortium"/>
            <person name="Souciet J.-L."/>
            <person name="Dujon B."/>
            <person name="Gaillardin C."/>
            <person name="Johnston M."/>
            <person name="Baret P.V."/>
            <person name="Cliften P."/>
            <person name="Sherman D.J."/>
            <person name="Weissenbach J."/>
            <person name="Westhof E."/>
            <person name="Wincker P."/>
            <person name="Jubin C."/>
            <person name="Poulain J."/>
            <person name="Barbe V."/>
            <person name="Segurens B."/>
            <person name="Artiguenave F."/>
            <person name="Anthouard V."/>
            <person name="Vacherie B."/>
            <person name="Val M.-E."/>
            <person name="Fulton R.S."/>
            <person name="Minx P."/>
            <person name="Wilson R."/>
            <person name="Durrens P."/>
            <person name="Jean G."/>
            <person name="Marck C."/>
            <person name="Martin T."/>
            <person name="Nikolski M."/>
            <person name="Rolland T."/>
            <person name="Seret M.-L."/>
            <person name="Casaregola S."/>
            <person name="Despons L."/>
            <person name="Fairhead C."/>
            <person name="Fischer G."/>
            <person name="Lafontaine I."/>
            <person name="Leh V."/>
            <person name="Lemaire M."/>
            <person name="de Montigny J."/>
            <person name="Neuveglise C."/>
            <person name="Thierry A."/>
            <person name="Blanc-Lenfle I."/>
            <person name="Bleykasten C."/>
            <person name="Diffels J."/>
            <person name="Fritsch E."/>
            <person name="Frangeul L."/>
            <person name="Goeffon A."/>
            <person name="Jauniaux N."/>
            <person name="Kachouri-Lafond R."/>
            <person name="Payen C."/>
            <person name="Potier S."/>
            <person name="Pribylova L."/>
            <person name="Ozanne C."/>
            <person name="Richard G.-F."/>
            <person name="Sacerdot C."/>
            <person name="Straub M.-L."/>
            <person name="Talla E."/>
        </authorList>
    </citation>
    <scope>NUCLEOTIDE SEQUENCE [LARGE SCALE GENOMIC DNA]</scope>
    <source>
        <strain evidence="5">ATCC 56472 / CBS 6340 / NRRL Y-8284</strain>
    </source>
</reference>
<feature type="compositionally biased region" description="Polar residues" evidence="1">
    <location>
        <begin position="841"/>
        <end position="857"/>
    </location>
</feature>
<protein>
    <submittedName>
        <fullName evidence="4">KLTH0E07326p</fullName>
    </submittedName>
</protein>
<dbReference type="GO" id="GO:0070860">
    <property type="term" value="C:RNA polymerase I core factor complex"/>
    <property type="evidence" value="ECO:0007669"/>
    <property type="project" value="TreeGrafter"/>
</dbReference>
<dbReference type="PANTHER" id="PTHR28221:SF2">
    <property type="entry name" value="RNA POLYMERASE I-SPECIFIC TRANSCRIPTION INITIATION FACTOR RRN6"/>
    <property type="match status" value="1"/>
</dbReference>
<sequence length="900" mass="99561">MERIQILPFKKNVGVQLGVGIRNSALYLPSTSLQGHKGENWLYGGDTGDQQIPILELDVKSQEPLVDFRSETQDLTNATDDTGTTHESDITSDLSDSEFNSSRIYQFGPEALGSSDLDSPGLINLFRNVNLSSEPGYEAKSDTPIAAQEYVPRNVLNSVEGSGVRANNAGVQGNSHDYWNPAQASDGSKPPLHSIDPTDLESVAIGLVHTTADLRMNKDARHVISYSSGDTGSVLNLALLMQSDAPGLCCSSELLSINLNSRVKNIKFPTLSPSFGRSSDTLAALTENGLTVLRIKSIDDHTGKLAAEAPISLGFSSLEDFPFADVSFNPWDINEFAIIDVKGNWCIGTRIKRGARESRLRLSSNKRGTLYDPEELSSWRRLEWGSEYFRLIAVSRGRLVEIDLNNRSQLEIIQAKSWSSLRDYKRIDEQFSLITTSKEVIFVNLRSSNIERILSWKHDLNPDDTTLKSEVCRIVKSSDKEHFFVFIYSRSTTQVWLHFFYRNGSAFQSTGDSSLLEFGPLQGGFSTLIISQLDHSKTVSSEENSDHVHLFAAARDATSNVIWKYAILAREFRSKVTGGQPTMTLLNEDVSDVQVGSKQDFVGLHPFLPIPSAGHDMTKDIEAFQQYGYQISEGMNKQLGQWTIGLDGESLSNQCKSVALDDLATPIGYIESMEEFGSLLQQFKDHYKDHDVWFADMPTLSTALLKEPVVDLGVLYNKLLQCWDFGVEGEECITRDILKGIVMKNTGICSVSALSSMITLAYEQLGQESQNLIDVWDKPDPIEEDNTVPQQYSSLFQNHSQASQIPPSIKSSQHSPPKARKLRGRSPRVSSQSVSQPVPSTSNASGNTPHTLKTHASNVLPDTMTPAFTLSSASQHVPTLSQSQNSQRQRKKKKRLGGFG</sequence>
<keyword evidence="5" id="KW-1185">Reference proteome</keyword>
<dbReference type="GO" id="GO:0001163">
    <property type="term" value="F:RNA polymerase I transcription regulatory region sequence-specific DNA binding"/>
    <property type="evidence" value="ECO:0007669"/>
    <property type="project" value="TreeGrafter"/>
</dbReference>
<evidence type="ECO:0000259" key="3">
    <source>
        <dbReference type="Pfam" id="PF20640"/>
    </source>
</evidence>
<dbReference type="KEGG" id="lth:KLTH0E07326g"/>
<feature type="compositionally biased region" description="Polar residues" evidence="1">
    <location>
        <begin position="866"/>
        <end position="880"/>
    </location>
</feature>
<dbReference type="RefSeq" id="XP_002553798.1">
    <property type="nucleotide sequence ID" value="XM_002553752.1"/>
</dbReference>
<dbReference type="OMA" id="PAFTLMQ"/>
<dbReference type="InterPro" id="IPR019350">
    <property type="entry name" value="RNA_pol_I-sp_TIF_RRN6-like"/>
</dbReference>
<dbReference type="HOGENOM" id="CLU_014997_0_0_1"/>
<dbReference type="Proteomes" id="UP000002036">
    <property type="component" value="Chromosome E"/>
</dbReference>
<dbReference type="eggNOG" id="ENOG502QRAW">
    <property type="taxonomic scope" value="Eukaryota"/>
</dbReference>
<dbReference type="Pfam" id="PF20640">
    <property type="entry name" value="Rrn6_HB"/>
    <property type="match status" value="1"/>
</dbReference>
<feature type="compositionally biased region" description="Polar residues" evidence="1">
    <location>
        <begin position="73"/>
        <end position="82"/>
    </location>
</feature>
<name>C5DHV0_LACTC</name>
<dbReference type="GO" id="GO:0042790">
    <property type="term" value="P:nucleolar large rRNA transcription by RNA polymerase I"/>
    <property type="evidence" value="ECO:0007669"/>
    <property type="project" value="TreeGrafter"/>
</dbReference>
<evidence type="ECO:0000313" key="5">
    <source>
        <dbReference type="Proteomes" id="UP000002036"/>
    </source>
</evidence>
<feature type="region of interest" description="Disordered" evidence="1">
    <location>
        <begin position="71"/>
        <end position="95"/>
    </location>
</feature>
<feature type="compositionally biased region" description="Basic residues" evidence="1">
    <location>
        <begin position="888"/>
        <end position="900"/>
    </location>
</feature>
<dbReference type="GeneID" id="8291954"/>
<accession>C5DHV0</accession>
<dbReference type="Pfam" id="PF10214">
    <property type="entry name" value="Rrn6_beta-prop"/>
    <property type="match status" value="1"/>
</dbReference>
<dbReference type="OrthoDB" id="4090074at2759"/>
<evidence type="ECO:0000256" key="1">
    <source>
        <dbReference type="SAM" id="MobiDB-lite"/>
    </source>
</evidence>
<feature type="compositionally biased region" description="Basic residues" evidence="1">
    <location>
        <begin position="817"/>
        <end position="826"/>
    </location>
</feature>
<dbReference type="EMBL" id="CU928169">
    <property type="protein sequence ID" value="CAR23361.1"/>
    <property type="molecule type" value="Genomic_DNA"/>
</dbReference>
<proteinExistence type="predicted"/>
<evidence type="ECO:0000259" key="2">
    <source>
        <dbReference type="Pfam" id="PF10214"/>
    </source>
</evidence>
<feature type="compositionally biased region" description="Low complexity" evidence="1">
    <location>
        <begin position="827"/>
        <end position="840"/>
    </location>
</feature>
<gene>
    <name evidence="4" type="ordered locus">KLTH0E07326g</name>
</gene>
<dbReference type="InterPro" id="IPR048537">
    <property type="entry name" value="RRN6_HB"/>
</dbReference>
<feature type="domain" description="RRN6 helical bundle" evidence="3">
    <location>
        <begin position="618"/>
        <end position="723"/>
    </location>
</feature>
<organism evidence="4 5">
    <name type="scientific">Lachancea thermotolerans (strain ATCC 56472 / CBS 6340 / NRRL Y-8284)</name>
    <name type="common">Yeast</name>
    <name type="synonym">Kluyveromyces thermotolerans</name>
    <dbReference type="NCBI Taxonomy" id="559295"/>
    <lineage>
        <taxon>Eukaryota</taxon>
        <taxon>Fungi</taxon>
        <taxon>Dikarya</taxon>
        <taxon>Ascomycota</taxon>
        <taxon>Saccharomycotina</taxon>
        <taxon>Saccharomycetes</taxon>
        <taxon>Saccharomycetales</taxon>
        <taxon>Saccharomycetaceae</taxon>
        <taxon>Lachancea</taxon>
    </lineage>
</organism>